<evidence type="ECO:0000313" key="3">
    <source>
        <dbReference type="WBParaSite" id="nRc.2.0.1.t15914-RA"/>
    </source>
</evidence>
<protein>
    <submittedName>
        <fullName evidence="3">Uncharacterized protein</fullName>
    </submittedName>
</protein>
<evidence type="ECO:0000256" key="1">
    <source>
        <dbReference type="SAM" id="MobiDB-lite"/>
    </source>
</evidence>
<reference evidence="3" key="1">
    <citation type="submission" date="2022-11" db="UniProtKB">
        <authorList>
            <consortium name="WormBaseParasite"/>
        </authorList>
    </citation>
    <scope>IDENTIFICATION</scope>
</reference>
<feature type="region of interest" description="Disordered" evidence="1">
    <location>
        <begin position="38"/>
        <end position="83"/>
    </location>
</feature>
<sequence length="83" mass="9546">MDMADFRRRQLWNDRHPVYSLGTVLIFSVGAENFYESNPDPVGSVPQDPDPLNQIFQDPHPLSPKKSIRPIPKEQNYNQLPKG</sequence>
<dbReference type="AlphaFoldDB" id="A0A915IR90"/>
<dbReference type="Proteomes" id="UP000887565">
    <property type="component" value="Unplaced"/>
</dbReference>
<dbReference type="WBParaSite" id="nRc.2.0.1.t15914-RA">
    <property type="protein sequence ID" value="nRc.2.0.1.t15914-RA"/>
    <property type="gene ID" value="nRc.2.0.1.g15914"/>
</dbReference>
<organism evidence="2 3">
    <name type="scientific">Romanomermis culicivorax</name>
    <name type="common">Nematode worm</name>
    <dbReference type="NCBI Taxonomy" id="13658"/>
    <lineage>
        <taxon>Eukaryota</taxon>
        <taxon>Metazoa</taxon>
        <taxon>Ecdysozoa</taxon>
        <taxon>Nematoda</taxon>
        <taxon>Enoplea</taxon>
        <taxon>Dorylaimia</taxon>
        <taxon>Mermithida</taxon>
        <taxon>Mermithoidea</taxon>
        <taxon>Mermithidae</taxon>
        <taxon>Romanomermis</taxon>
    </lineage>
</organism>
<keyword evidence="2" id="KW-1185">Reference proteome</keyword>
<name>A0A915IR90_ROMCU</name>
<proteinExistence type="predicted"/>
<accession>A0A915IR90</accession>
<evidence type="ECO:0000313" key="2">
    <source>
        <dbReference type="Proteomes" id="UP000887565"/>
    </source>
</evidence>